<evidence type="ECO:0000313" key="2">
    <source>
        <dbReference type="Proteomes" id="UP000287651"/>
    </source>
</evidence>
<dbReference type="Proteomes" id="UP000287651">
    <property type="component" value="Unassembled WGS sequence"/>
</dbReference>
<evidence type="ECO:0000313" key="1">
    <source>
        <dbReference type="EMBL" id="RRT32615.1"/>
    </source>
</evidence>
<organism evidence="1 2">
    <name type="scientific">Ensete ventricosum</name>
    <name type="common">Abyssinian banana</name>
    <name type="synonym">Musa ensete</name>
    <dbReference type="NCBI Taxonomy" id="4639"/>
    <lineage>
        <taxon>Eukaryota</taxon>
        <taxon>Viridiplantae</taxon>
        <taxon>Streptophyta</taxon>
        <taxon>Embryophyta</taxon>
        <taxon>Tracheophyta</taxon>
        <taxon>Spermatophyta</taxon>
        <taxon>Magnoliopsida</taxon>
        <taxon>Liliopsida</taxon>
        <taxon>Zingiberales</taxon>
        <taxon>Musaceae</taxon>
        <taxon>Ensete</taxon>
    </lineage>
</organism>
<gene>
    <name evidence="1" type="ORF">B296_00033389</name>
</gene>
<reference evidence="1 2" key="1">
    <citation type="journal article" date="2014" name="Agronomy (Basel)">
        <title>A Draft Genome Sequence for Ensete ventricosum, the Drought-Tolerant Tree Against Hunger.</title>
        <authorList>
            <person name="Harrison J."/>
            <person name="Moore K.A."/>
            <person name="Paszkiewicz K."/>
            <person name="Jones T."/>
            <person name="Grant M."/>
            <person name="Ambacheew D."/>
            <person name="Muzemil S."/>
            <person name="Studholme D.J."/>
        </authorList>
    </citation>
    <scope>NUCLEOTIDE SEQUENCE [LARGE SCALE GENOMIC DNA]</scope>
</reference>
<proteinExistence type="predicted"/>
<accession>A0A426WZG7</accession>
<name>A0A426WZG7_ENSVE</name>
<dbReference type="EMBL" id="AMZH03031243">
    <property type="protein sequence ID" value="RRT32615.1"/>
    <property type="molecule type" value="Genomic_DNA"/>
</dbReference>
<protein>
    <submittedName>
        <fullName evidence="1">Uncharacterized protein</fullName>
    </submittedName>
</protein>
<dbReference type="AlphaFoldDB" id="A0A426WZG7"/>
<comment type="caution">
    <text evidence="1">The sequence shown here is derived from an EMBL/GenBank/DDBJ whole genome shotgun (WGS) entry which is preliminary data.</text>
</comment>
<sequence length="268" mass="29040">MHSHRSQPSSLPHNRYHPSSVVAAIHLCHPSSSPLLNRRPPSPSPPLQHPSAIFAIPLHPLFSAVDHRLPLLLNHSRSHTLLDRFSTRAQPPSSSVAPSPPVAGRCLLLFPCHCCLPHLPHVSHCHLCCQPSLMSSSLPLPQPSSDCHCPLPSYSASRSLHNPFCLADPTCLQIQRYCCCSLQCCPTNSAQPPLPSLLSHLPPSLLPCFQLRLLAATAFLLNRSLTCHVIASLSPTAALTAANHLCPPLADTDNLVAVKSYYIYGICL</sequence>